<evidence type="ECO:0000313" key="5">
    <source>
        <dbReference type="Proteomes" id="UP000215914"/>
    </source>
</evidence>
<dbReference type="NCBIfam" id="TIGR00756">
    <property type="entry name" value="PPR"/>
    <property type="match status" value="1"/>
</dbReference>
<gene>
    <name evidence="4" type="ORF">HannXRQ_Chr15g0489801</name>
    <name evidence="3" type="ORF">HanXRQr2_Chr15g0719221</name>
</gene>
<keyword evidence="2" id="KW-0677">Repeat</keyword>
<evidence type="ECO:0000256" key="1">
    <source>
        <dbReference type="ARBA" id="ARBA00007626"/>
    </source>
</evidence>
<dbReference type="Gene3D" id="1.25.40.10">
    <property type="entry name" value="Tetratricopeptide repeat domain"/>
    <property type="match status" value="1"/>
</dbReference>
<evidence type="ECO:0000256" key="2">
    <source>
        <dbReference type="ARBA" id="ARBA00022737"/>
    </source>
</evidence>
<evidence type="ECO:0000313" key="3">
    <source>
        <dbReference type="EMBL" id="KAF5766759.1"/>
    </source>
</evidence>
<dbReference type="Pfam" id="PF13041">
    <property type="entry name" value="PPR_2"/>
    <property type="match status" value="1"/>
</dbReference>
<keyword evidence="5" id="KW-1185">Reference proteome</keyword>
<proteinExistence type="inferred from homology"/>
<reference evidence="4" key="2">
    <citation type="submission" date="2017-02" db="EMBL/GenBank/DDBJ databases">
        <title>Sunflower complete genome.</title>
        <authorList>
            <person name="Langlade N."/>
            <person name="Munos S."/>
        </authorList>
    </citation>
    <scope>NUCLEOTIDE SEQUENCE [LARGE SCALE GENOMIC DNA]</scope>
    <source>
        <tissue evidence="4">Leaves</tissue>
    </source>
</reference>
<dbReference type="AlphaFoldDB" id="A0A251SB13"/>
<protein>
    <submittedName>
        <fullName evidence="4">Putative pentatricopeptide repeat protein</fullName>
    </submittedName>
    <submittedName>
        <fullName evidence="3">Tetratricopeptide-like helical domain superfamily</fullName>
    </submittedName>
</protein>
<name>A0A251SB13_HELAN</name>
<sequence>MLGKHCLFDAMWDAIKSMKQEGMLSLATFASVFGSYVMSDKVKDALAAFRVMEQYGCVADVVALNSLFSAICRDGKTADARDFFNTVRSRIRPDADTYAILLEGWEKEQHAVNARETFNEMVFQTGWDQNNFSAYDSFLYALLNGSGGLKEAMKFSVILKGKKCYPGISFFKAALKSVR</sequence>
<organism evidence="4 5">
    <name type="scientific">Helianthus annuus</name>
    <name type="common">Common sunflower</name>
    <dbReference type="NCBI Taxonomy" id="4232"/>
    <lineage>
        <taxon>Eukaryota</taxon>
        <taxon>Viridiplantae</taxon>
        <taxon>Streptophyta</taxon>
        <taxon>Embryophyta</taxon>
        <taxon>Tracheophyta</taxon>
        <taxon>Spermatophyta</taxon>
        <taxon>Magnoliopsida</taxon>
        <taxon>eudicotyledons</taxon>
        <taxon>Gunneridae</taxon>
        <taxon>Pentapetalae</taxon>
        <taxon>asterids</taxon>
        <taxon>campanulids</taxon>
        <taxon>Asterales</taxon>
        <taxon>Asteraceae</taxon>
        <taxon>Asteroideae</taxon>
        <taxon>Heliantheae alliance</taxon>
        <taxon>Heliantheae</taxon>
        <taxon>Helianthus</taxon>
    </lineage>
</organism>
<dbReference type="Gramene" id="mRNA:HanXRQr2_Chr15g0719221">
    <property type="protein sequence ID" value="CDS:HanXRQr2_Chr15g0719221.1"/>
    <property type="gene ID" value="HanXRQr2_Chr15g0719221"/>
</dbReference>
<dbReference type="EMBL" id="CM007904">
    <property type="protein sequence ID" value="OTF96047.1"/>
    <property type="molecule type" value="Genomic_DNA"/>
</dbReference>
<dbReference type="InterPro" id="IPR002885">
    <property type="entry name" value="PPR_rpt"/>
</dbReference>
<reference evidence="3 5" key="1">
    <citation type="journal article" date="2017" name="Nature">
        <title>The sunflower genome provides insights into oil metabolism, flowering and Asterid evolution.</title>
        <authorList>
            <person name="Badouin H."/>
            <person name="Gouzy J."/>
            <person name="Grassa C.J."/>
            <person name="Murat F."/>
            <person name="Staton S.E."/>
            <person name="Cottret L."/>
            <person name="Lelandais-Briere C."/>
            <person name="Owens G.L."/>
            <person name="Carrere S."/>
            <person name="Mayjonade B."/>
            <person name="Legrand L."/>
            <person name="Gill N."/>
            <person name="Kane N.C."/>
            <person name="Bowers J.E."/>
            <person name="Hubner S."/>
            <person name="Bellec A."/>
            <person name="Berard A."/>
            <person name="Berges H."/>
            <person name="Blanchet N."/>
            <person name="Boniface M.C."/>
            <person name="Brunel D."/>
            <person name="Catrice O."/>
            <person name="Chaidir N."/>
            <person name="Claudel C."/>
            <person name="Donnadieu C."/>
            <person name="Faraut T."/>
            <person name="Fievet G."/>
            <person name="Helmstetter N."/>
            <person name="King M."/>
            <person name="Knapp S.J."/>
            <person name="Lai Z."/>
            <person name="Le Paslier M.C."/>
            <person name="Lippi Y."/>
            <person name="Lorenzon L."/>
            <person name="Mandel J.R."/>
            <person name="Marage G."/>
            <person name="Marchand G."/>
            <person name="Marquand E."/>
            <person name="Bret-Mestries E."/>
            <person name="Morien E."/>
            <person name="Nambeesan S."/>
            <person name="Nguyen T."/>
            <person name="Pegot-Espagnet P."/>
            <person name="Pouilly N."/>
            <person name="Raftis F."/>
            <person name="Sallet E."/>
            <person name="Schiex T."/>
            <person name="Thomas J."/>
            <person name="Vandecasteele C."/>
            <person name="Vares D."/>
            <person name="Vear F."/>
            <person name="Vautrin S."/>
            <person name="Crespi M."/>
            <person name="Mangin B."/>
            <person name="Burke J.M."/>
            <person name="Salse J."/>
            <person name="Munos S."/>
            <person name="Vincourt P."/>
            <person name="Rieseberg L.H."/>
            <person name="Langlade N.B."/>
        </authorList>
    </citation>
    <scope>NUCLEOTIDE SEQUENCE [LARGE SCALE GENOMIC DNA]</scope>
    <source>
        <strain evidence="5">cv. SF193</strain>
        <tissue evidence="3">Leaves</tissue>
    </source>
</reference>
<comment type="similarity">
    <text evidence="1">Belongs to the PPR family. P subfamily.</text>
</comment>
<evidence type="ECO:0000313" key="4">
    <source>
        <dbReference type="EMBL" id="OTF96047.1"/>
    </source>
</evidence>
<reference evidence="3" key="3">
    <citation type="submission" date="2020-06" db="EMBL/GenBank/DDBJ databases">
        <title>Helianthus annuus Genome sequencing and assembly Release 2.</title>
        <authorList>
            <person name="Gouzy J."/>
            <person name="Langlade N."/>
            <person name="Munos S."/>
        </authorList>
    </citation>
    <scope>NUCLEOTIDE SEQUENCE</scope>
    <source>
        <tissue evidence="3">Leaves</tissue>
    </source>
</reference>
<dbReference type="Proteomes" id="UP000215914">
    <property type="component" value="Chromosome 15"/>
</dbReference>
<dbReference type="InterPro" id="IPR011990">
    <property type="entry name" value="TPR-like_helical_dom_sf"/>
</dbReference>
<dbReference type="OMA" id="NEAMMTF"/>
<dbReference type="InParanoid" id="A0A251SB13"/>
<dbReference type="Pfam" id="PF01535">
    <property type="entry name" value="PPR"/>
    <property type="match status" value="1"/>
</dbReference>
<accession>A0A251SB13</accession>
<dbReference type="PANTHER" id="PTHR47938:SF35">
    <property type="entry name" value="PENTATRICOPEPTIDE REPEAT-CONTAINING PROTEIN 4, MITOCHONDRIAL-RELATED"/>
    <property type="match status" value="1"/>
</dbReference>
<dbReference type="EMBL" id="MNCJ02000330">
    <property type="protein sequence ID" value="KAF5766759.1"/>
    <property type="molecule type" value="Genomic_DNA"/>
</dbReference>
<dbReference type="PANTHER" id="PTHR47938">
    <property type="entry name" value="RESPIRATORY COMPLEX I CHAPERONE (CIA84), PUTATIVE (AFU_ORTHOLOGUE AFUA_2G06020)-RELATED"/>
    <property type="match status" value="1"/>
</dbReference>